<reference evidence="1" key="1">
    <citation type="journal article" date="2021" name="Front. Microbiol.">
        <title>Comprehensive Comparative Genomics and Phenotyping of Methylobacterium Species.</title>
        <authorList>
            <person name="Alessa O."/>
            <person name="Ogura Y."/>
            <person name="Fujitani Y."/>
            <person name="Takami H."/>
            <person name="Hayashi T."/>
            <person name="Sahin N."/>
            <person name="Tani A."/>
        </authorList>
    </citation>
    <scope>NUCLEOTIDE SEQUENCE</scope>
    <source>
        <strain evidence="1">KCTC 52305</strain>
    </source>
</reference>
<proteinExistence type="predicted"/>
<name>A0ABQ4QWG1_9HYPH</name>
<dbReference type="Proteomes" id="UP001055167">
    <property type="component" value="Unassembled WGS sequence"/>
</dbReference>
<reference evidence="1" key="2">
    <citation type="submission" date="2021-08" db="EMBL/GenBank/DDBJ databases">
        <authorList>
            <person name="Tani A."/>
            <person name="Ola A."/>
            <person name="Ogura Y."/>
            <person name="Katsura K."/>
            <person name="Hayashi T."/>
        </authorList>
    </citation>
    <scope>NUCLEOTIDE SEQUENCE</scope>
    <source>
        <strain evidence="1">KCTC 52305</strain>
    </source>
</reference>
<comment type="caution">
    <text evidence="1">The sequence shown here is derived from an EMBL/GenBank/DDBJ whole genome shotgun (WGS) entry which is preliminary data.</text>
</comment>
<evidence type="ECO:0000313" key="2">
    <source>
        <dbReference type="Proteomes" id="UP001055167"/>
    </source>
</evidence>
<sequence>MHTRADLIRYDIRKDRHGWTVYDVRTGRTAIIDEVLQVGLDMDEADTIADALSAGADDARAPLAAWAGWGALPAGLTSARSARSRQP</sequence>
<keyword evidence="2" id="KW-1185">Reference proteome</keyword>
<dbReference type="RefSeq" id="WP_128562259.1">
    <property type="nucleotide sequence ID" value="NZ_BPQH01000004.1"/>
</dbReference>
<accession>A0ABQ4QWG1</accession>
<dbReference type="EMBL" id="BPQH01000004">
    <property type="protein sequence ID" value="GJD48922.1"/>
    <property type="molecule type" value="Genomic_DNA"/>
</dbReference>
<organism evidence="1 2">
    <name type="scientific">Methylobacterium crusticola</name>
    <dbReference type="NCBI Taxonomy" id="1697972"/>
    <lineage>
        <taxon>Bacteria</taxon>
        <taxon>Pseudomonadati</taxon>
        <taxon>Pseudomonadota</taxon>
        <taxon>Alphaproteobacteria</taxon>
        <taxon>Hyphomicrobiales</taxon>
        <taxon>Methylobacteriaceae</taxon>
        <taxon>Methylobacterium</taxon>
    </lineage>
</organism>
<protein>
    <submittedName>
        <fullName evidence="1">Uncharacterized protein</fullName>
    </submittedName>
</protein>
<gene>
    <name evidence="1" type="ORF">OPKNFCMD_1648</name>
</gene>
<evidence type="ECO:0000313" key="1">
    <source>
        <dbReference type="EMBL" id="GJD48922.1"/>
    </source>
</evidence>